<feature type="domain" description="Transposase IS30-like HTH" evidence="3">
    <location>
        <begin position="4"/>
        <end position="45"/>
    </location>
</feature>
<dbReference type="PANTHER" id="PTHR10948">
    <property type="entry name" value="TRANSPOSASE"/>
    <property type="match status" value="1"/>
</dbReference>
<dbReference type="Pfam" id="PF12802">
    <property type="entry name" value="MarR_2"/>
    <property type="match status" value="1"/>
</dbReference>
<dbReference type="InterPro" id="IPR000835">
    <property type="entry name" value="HTH_MarR-typ"/>
</dbReference>
<dbReference type="EMBL" id="JBHUKU010000002">
    <property type="protein sequence ID" value="MFD2457471.1"/>
    <property type="molecule type" value="Genomic_DNA"/>
</dbReference>
<evidence type="ECO:0000259" key="2">
    <source>
        <dbReference type="Pfam" id="PF12802"/>
    </source>
</evidence>
<dbReference type="InterPro" id="IPR025246">
    <property type="entry name" value="IS30-like_HTH"/>
</dbReference>
<feature type="region of interest" description="Disordered" evidence="1">
    <location>
        <begin position="44"/>
        <end position="85"/>
    </location>
</feature>
<reference evidence="5" key="1">
    <citation type="journal article" date="2019" name="Int. J. Syst. Evol. Microbiol.">
        <title>The Global Catalogue of Microorganisms (GCM) 10K type strain sequencing project: providing services to taxonomists for standard genome sequencing and annotation.</title>
        <authorList>
            <consortium name="The Broad Institute Genomics Platform"/>
            <consortium name="The Broad Institute Genome Sequencing Center for Infectious Disease"/>
            <person name="Wu L."/>
            <person name="Ma J."/>
        </authorList>
    </citation>
    <scope>NUCLEOTIDE SEQUENCE [LARGE SCALE GENOMIC DNA]</scope>
    <source>
        <strain evidence="5">CGMCC 4.7643</strain>
    </source>
</reference>
<dbReference type="Proteomes" id="UP001597419">
    <property type="component" value="Unassembled WGS sequence"/>
</dbReference>
<evidence type="ECO:0000313" key="5">
    <source>
        <dbReference type="Proteomes" id="UP001597419"/>
    </source>
</evidence>
<sequence>MAGERLTRADRRQIAAGLREGLTYAAIGRGIGRPTSTVTREVMRNGGPGDYRVDQAHRAGTRHARSRGTAPQAPPPRGADLGGRDPRTVHGVAAQSTDLFVQTGLPRMMARVLSALLTTDSGSLTSADLVRRLRVSPASVSKAVGYLEERELIRRERDPRRRAERYVVDEDMWFQAVIAGARVDAQIAAACRTGARRLGATTPAGARLENMGEFIHHVSEDMVRSAQRWRQVYATPPPVE</sequence>
<proteinExistence type="predicted"/>
<accession>A0ABW5G7J9</accession>
<keyword evidence="5" id="KW-1185">Reference proteome</keyword>
<dbReference type="InterPro" id="IPR051917">
    <property type="entry name" value="Transposase-Integrase"/>
</dbReference>
<dbReference type="InterPro" id="IPR036388">
    <property type="entry name" value="WH-like_DNA-bd_sf"/>
</dbReference>
<dbReference type="PANTHER" id="PTHR10948:SF23">
    <property type="entry name" value="TRANSPOSASE INSI FOR INSERTION SEQUENCE ELEMENT IS30A-RELATED"/>
    <property type="match status" value="1"/>
</dbReference>
<feature type="domain" description="HTH marR-type" evidence="2">
    <location>
        <begin position="104"/>
        <end position="160"/>
    </location>
</feature>
<evidence type="ECO:0000259" key="3">
    <source>
        <dbReference type="Pfam" id="PF13936"/>
    </source>
</evidence>
<gene>
    <name evidence="4" type="ORF">ACFSYJ_02625</name>
</gene>
<name>A0ABW5G7J9_9PSEU</name>
<dbReference type="InterPro" id="IPR036390">
    <property type="entry name" value="WH_DNA-bd_sf"/>
</dbReference>
<dbReference type="RefSeq" id="WP_345388810.1">
    <property type="nucleotide sequence ID" value="NZ_BAABHG010000003.1"/>
</dbReference>
<evidence type="ECO:0000256" key="1">
    <source>
        <dbReference type="SAM" id="MobiDB-lite"/>
    </source>
</evidence>
<organism evidence="4 5">
    <name type="scientific">Amycolatopsis samaneae</name>
    <dbReference type="NCBI Taxonomy" id="664691"/>
    <lineage>
        <taxon>Bacteria</taxon>
        <taxon>Bacillati</taxon>
        <taxon>Actinomycetota</taxon>
        <taxon>Actinomycetes</taxon>
        <taxon>Pseudonocardiales</taxon>
        <taxon>Pseudonocardiaceae</taxon>
        <taxon>Amycolatopsis</taxon>
    </lineage>
</organism>
<evidence type="ECO:0000313" key="4">
    <source>
        <dbReference type="EMBL" id="MFD2457471.1"/>
    </source>
</evidence>
<comment type="caution">
    <text evidence="4">The sequence shown here is derived from an EMBL/GenBank/DDBJ whole genome shotgun (WGS) entry which is preliminary data.</text>
</comment>
<dbReference type="Pfam" id="PF13936">
    <property type="entry name" value="HTH_38"/>
    <property type="match status" value="1"/>
</dbReference>
<dbReference type="Gene3D" id="1.10.10.10">
    <property type="entry name" value="Winged helix-like DNA-binding domain superfamily/Winged helix DNA-binding domain"/>
    <property type="match status" value="1"/>
</dbReference>
<protein>
    <submittedName>
        <fullName evidence="4">Helix-turn-helix domain-containing protein</fullName>
    </submittedName>
</protein>
<dbReference type="SUPFAM" id="SSF46785">
    <property type="entry name" value="Winged helix' DNA-binding domain"/>
    <property type="match status" value="1"/>
</dbReference>